<dbReference type="PANTHER" id="PTHR23345">
    <property type="entry name" value="VITELLOGENIN-RELATED"/>
    <property type="match status" value="1"/>
</dbReference>
<dbReference type="InterPro" id="IPR015816">
    <property type="entry name" value="Vitellinogen_b-sht_N"/>
</dbReference>
<evidence type="ECO:0000256" key="3">
    <source>
        <dbReference type="ARBA" id="ARBA00023180"/>
    </source>
</evidence>
<gene>
    <name evidence="6" type="ORF">AALO_G00122130</name>
</gene>
<accession>A0AAV6GLC1</accession>
<evidence type="ECO:0000313" key="6">
    <source>
        <dbReference type="EMBL" id="KAG5275594.1"/>
    </source>
</evidence>
<dbReference type="PANTHER" id="PTHR23345:SF9">
    <property type="entry name" value="VITELLOGENIN-RELATED"/>
    <property type="match status" value="1"/>
</dbReference>
<sequence length="123" mass="13296">MMRVLVLALAIAFVAGQHVNLAPEFSPSKTYVYRYEALLLGGLPVEGLAKAGLKVSSKVLISAEAQNTYLLKLADPEILEYSGVWPKDPFVPATKLTSALASQLLIPIKFEYANVGLLVAYIC</sequence>
<feature type="domain" description="Vitellogenin" evidence="5">
    <location>
        <begin position="25"/>
        <end position="114"/>
    </location>
</feature>
<dbReference type="GO" id="GO:0032355">
    <property type="term" value="P:response to estradiol"/>
    <property type="evidence" value="ECO:0007669"/>
    <property type="project" value="TreeGrafter"/>
</dbReference>
<keyword evidence="7" id="KW-1185">Reference proteome</keyword>
<keyword evidence="2" id="KW-0758">Storage protein</keyword>
<name>A0AAV6GLC1_9TELE</name>
<reference evidence="6" key="1">
    <citation type="submission" date="2020-10" db="EMBL/GenBank/DDBJ databases">
        <title>Chromosome-scale genome assembly of the Allis shad, Alosa alosa.</title>
        <authorList>
            <person name="Margot Z."/>
            <person name="Christophe K."/>
            <person name="Cabau C."/>
            <person name="Louis A."/>
            <person name="Berthelot C."/>
            <person name="Parey E."/>
            <person name="Roest Crollius H."/>
            <person name="Montfort J."/>
            <person name="Robinson-Rechavi M."/>
            <person name="Bucao C."/>
            <person name="Bouchez O."/>
            <person name="Gislard M."/>
            <person name="Lluch J."/>
            <person name="Milhes M."/>
            <person name="Lampietro C."/>
            <person name="Lopez Roques C."/>
            <person name="Donnadieu C."/>
            <person name="Braasch I."/>
            <person name="Desvignes T."/>
            <person name="Postlethwait J."/>
            <person name="Bobe J."/>
            <person name="Guiguen Y."/>
        </authorList>
    </citation>
    <scope>NUCLEOTIDE SEQUENCE</scope>
    <source>
        <strain evidence="6">M-15738</strain>
        <tissue evidence="6">Blood</tissue>
    </source>
</reference>
<dbReference type="SUPFAM" id="SSF56968">
    <property type="entry name" value="Lipovitellin-phosvitin complex, beta-sheet shell regions"/>
    <property type="match status" value="1"/>
</dbReference>
<dbReference type="Proteomes" id="UP000823561">
    <property type="component" value="Chromosome 9"/>
</dbReference>
<comment type="caution">
    <text evidence="6">The sequence shown here is derived from an EMBL/GenBank/DDBJ whole genome shotgun (WGS) entry which is preliminary data.</text>
</comment>
<dbReference type="Gene3D" id="2.30.230.10">
    <property type="entry name" value="Lipovitellin, beta-sheet shell regions, chain A"/>
    <property type="match status" value="1"/>
</dbReference>
<dbReference type="GO" id="GO:0045735">
    <property type="term" value="F:nutrient reservoir activity"/>
    <property type="evidence" value="ECO:0007669"/>
    <property type="project" value="UniProtKB-KW"/>
</dbReference>
<dbReference type="InterPro" id="IPR015819">
    <property type="entry name" value="Lipid_transp_b-sht_shell"/>
</dbReference>
<dbReference type="InterPro" id="IPR001747">
    <property type="entry name" value="Vitellogenin_N"/>
</dbReference>
<dbReference type="GO" id="GO:0071391">
    <property type="term" value="P:cellular response to estrogen stimulus"/>
    <property type="evidence" value="ECO:0007669"/>
    <property type="project" value="TreeGrafter"/>
</dbReference>
<keyword evidence="3" id="KW-0325">Glycoprotein</keyword>
<organism evidence="6 7">
    <name type="scientific">Alosa alosa</name>
    <name type="common">allis shad</name>
    <dbReference type="NCBI Taxonomy" id="278164"/>
    <lineage>
        <taxon>Eukaryota</taxon>
        <taxon>Metazoa</taxon>
        <taxon>Chordata</taxon>
        <taxon>Craniata</taxon>
        <taxon>Vertebrata</taxon>
        <taxon>Euteleostomi</taxon>
        <taxon>Actinopterygii</taxon>
        <taxon>Neopterygii</taxon>
        <taxon>Teleostei</taxon>
        <taxon>Clupei</taxon>
        <taxon>Clupeiformes</taxon>
        <taxon>Clupeoidei</taxon>
        <taxon>Clupeidae</taxon>
        <taxon>Alosa</taxon>
    </lineage>
</organism>
<keyword evidence="1 4" id="KW-0732">Signal</keyword>
<feature type="chain" id="PRO_5043518103" description="Vitellogenin domain-containing protein" evidence="4">
    <location>
        <begin position="17"/>
        <end position="123"/>
    </location>
</feature>
<dbReference type="GO" id="GO:0005319">
    <property type="term" value="F:lipid transporter activity"/>
    <property type="evidence" value="ECO:0007669"/>
    <property type="project" value="InterPro"/>
</dbReference>
<dbReference type="InterPro" id="IPR050733">
    <property type="entry name" value="Vitellogenin/Apolipophorin"/>
</dbReference>
<proteinExistence type="predicted"/>
<dbReference type="EMBL" id="JADWDJ010000009">
    <property type="protein sequence ID" value="KAG5275594.1"/>
    <property type="molecule type" value="Genomic_DNA"/>
</dbReference>
<feature type="signal peptide" evidence="4">
    <location>
        <begin position="1"/>
        <end position="16"/>
    </location>
</feature>
<dbReference type="Pfam" id="PF01347">
    <property type="entry name" value="Vitellogenin_N"/>
    <property type="match status" value="1"/>
</dbReference>
<protein>
    <recommendedName>
        <fullName evidence="5">Vitellogenin domain-containing protein</fullName>
    </recommendedName>
</protein>
<evidence type="ECO:0000256" key="1">
    <source>
        <dbReference type="ARBA" id="ARBA00022729"/>
    </source>
</evidence>
<evidence type="ECO:0000256" key="2">
    <source>
        <dbReference type="ARBA" id="ARBA00022761"/>
    </source>
</evidence>
<evidence type="ECO:0000313" key="7">
    <source>
        <dbReference type="Proteomes" id="UP000823561"/>
    </source>
</evidence>
<evidence type="ECO:0000259" key="5">
    <source>
        <dbReference type="Pfam" id="PF01347"/>
    </source>
</evidence>
<evidence type="ECO:0000256" key="4">
    <source>
        <dbReference type="SAM" id="SignalP"/>
    </source>
</evidence>
<dbReference type="AlphaFoldDB" id="A0AAV6GLC1"/>